<dbReference type="Gene3D" id="4.10.950.10">
    <property type="entry name" value="Ribosomal protein L2, domain 3"/>
    <property type="match status" value="1"/>
</dbReference>
<dbReference type="Gene3D" id="2.30.30.30">
    <property type="match status" value="1"/>
</dbReference>
<proteinExistence type="inferred from homology"/>
<dbReference type="GO" id="GO:0003735">
    <property type="term" value="F:structural constituent of ribosome"/>
    <property type="evidence" value="ECO:0007669"/>
    <property type="project" value="InterPro"/>
</dbReference>
<dbReference type="EMBL" id="KT006992">
    <property type="protein sequence ID" value="AKQ02102.1"/>
    <property type="molecule type" value="Genomic_DNA"/>
</dbReference>
<dbReference type="GO" id="GO:0003723">
    <property type="term" value="F:RNA binding"/>
    <property type="evidence" value="ECO:0007669"/>
    <property type="project" value="InterPro"/>
</dbReference>
<dbReference type="SUPFAM" id="SSF50249">
    <property type="entry name" value="Nucleic acid-binding proteins"/>
    <property type="match status" value="1"/>
</dbReference>
<organism evidence="8">
    <name type="scientific">uncultured euryarchaeote Rifle_16ft_4_minimus_34155</name>
    <dbReference type="NCBI Taxonomy" id="1665193"/>
    <lineage>
        <taxon>Archaea</taxon>
        <taxon>Methanobacteriati</taxon>
        <taxon>Methanobacteriota</taxon>
        <taxon>environmental samples</taxon>
    </lineage>
</organism>
<dbReference type="PANTHER" id="PTHR13691:SF16">
    <property type="entry name" value="LARGE RIBOSOMAL SUBUNIT PROTEIN UL2"/>
    <property type="match status" value="1"/>
</dbReference>
<name>A0A0H4T6N5_9EURY</name>
<dbReference type="InterPro" id="IPR012340">
    <property type="entry name" value="NA-bd_OB-fold"/>
</dbReference>
<dbReference type="SMART" id="SM01382">
    <property type="entry name" value="Ribosomal_L2_C"/>
    <property type="match status" value="1"/>
</dbReference>
<evidence type="ECO:0000256" key="1">
    <source>
        <dbReference type="ARBA" id="ARBA00005636"/>
    </source>
</evidence>
<dbReference type="NCBIfam" id="NF007180">
    <property type="entry name" value="PRK09612.1"/>
    <property type="match status" value="1"/>
</dbReference>
<dbReference type="PIRSF" id="PIRSF002158">
    <property type="entry name" value="Ribosomal_L2"/>
    <property type="match status" value="1"/>
</dbReference>
<dbReference type="Gene3D" id="2.40.50.140">
    <property type="entry name" value="Nucleic acid-binding proteins"/>
    <property type="match status" value="1"/>
</dbReference>
<dbReference type="InterPro" id="IPR002171">
    <property type="entry name" value="Ribosomal_uL2"/>
</dbReference>
<dbReference type="InterPro" id="IPR014722">
    <property type="entry name" value="Rib_uL2_dom2"/>
</dbReference>
<keyword evidence="3" id="KW-0687">Ribonucleoprotein</keyword>
<keyword evidence="2 8" id="KW-0689">Ribosomal protein</keyword>
<feature type="domain" description="Large ribosomal subunit protein uL2 C-terminal" evidence="6">
    <location>
        <begin position="84"/>
        <end position="216"/>
    </location>
</feature>
<comment type="similarity">
    <text evidence="1">Belongs to the universal ribosomal protein uL2 family.</text>
</comment>
<dbReference type="SMART" id="SM01383">
    <property type="entry name" value="Ribosomal_L2"/>
    <property type="match status" value="1"/>
</dbReference>
<dbReference type="InterPro" id="IPR022666">
    <property type="entry name" value="Ribosomal_uL2_RNA-bd_dom"/>
</dbReference>
<feature type="domain" description="Large ribosomal subunit protein uL2 RNA-binding" evidence="7">
    <location>
        <begin position="11"/>
        <end position="79"/>
    </location>
</feature>
<evidence type="ECO:0000256" key="4">
    <source>
        <dbReference type="ARBA" id="ARBA00035459"/>
    </source>
</evidence>
<reference evidence="8" key="1">
    <citation type="journal article" date="2015" name="ISME J.">
        <title>Aquifer environment selects for microbial species cohorts in sediment and groundwater.</title>
        <authorList>
            <person name="Hug L.A."/>
            <person name="Thomas B.C."/>
            <person name="Brown C.T."/>
            <person name="Frischkorn K.R."/>
            <person name="Williams K.H."/>
            <person name="Tringe S.G."/>
            <person name="Banfield J.F."/>
        </authorList>
    </citation>
    <scope>NUCLEOTIDE SEQUENCE</scope>
</reference>
<feature type="region of interest" description="Disordered" evidence="5">
    <location>
        <begin position="1"/>
        <end position="34"/>
    </location>
</feature>
<dbReference type="GO" id="GO:0002181">
    <property type="term" value="P:cytoplasmic translation"/>
    <property type="evidence" value="ECO:0007669"/>
    <property type="project" value="TreeGrafter"/>
</dbReference>
<evidence type="ECO:0000259" key="6">
    <source>
        <dbReference type="SMART" id="SM01382"/>
    </source>
</evidence>
<dbReference type="InterPro" id="IPR008991">
    <property type="entry name" value="Translation_prot_SH3-like_sf"/>
</dbReference>
<dbReference type="GO" id="GO:0022625">
    <property type="term" value="C:cytosolic large ribosomal subunit"/>
    <property type="evidence" value="ECO:0007669"/>
    <property type="project" value="TreeGrafter"/>
</dbReference>
<evidence type="ECO:0000313" key="8">
    <source>
        <dbReference type="EMBL" id="AKQ02102.1"/>
    </source>
</evidence>
<feature type="compositionally biased region" description="Basic residues" evidence="5">
    <location>
        <begin position="219"/>
        <end position="237"/>
    </location>
</feature>
<dbReference type="PANTHER" id="PTHR13691">
    <property type="entry name" value="RIBOSOMAL PROTEIN L2"/>
    <property type="match status" value="1"/>
</dbReference>
<protein>
    <recommendedName>
        <fullName evidence="4">50S ribosomal protein L2</fullName>
    </recommendedName>
</protein>
<evidence type="ECO:0000259" key="7">
    <source>
        <dbReference type="SMART" id="SM01383"/>
    </source>
</evidence>
<evidence type="ECO:0000256" key="2">
    <source>
        <dbReference type="ARBA" id="ARBA00022980"/>
    </source>
</evidence>
<dbReference type="Pfam" id="PF00181">
    <property type="entry name" value="Ribosomal_L2_N"/>
    <property type="match status" value="1"/>
</dbReference>
<dbReference type="InterPro" id="IPR023672">
    <property type="entry name" value="Ribosomal_uL2_arc_euk"/>
</dbReference>
<evidence type="ECO:0000256" key="3">
    <source>
        <dbReference type="ARBA" id="ARBA00023274"/>
    </source>
</evidence>
<sequence length="237" mass="25240">MGKNLPQQRRGRGTSPTYRSPSHRHPGVPSHPKLTGAGVVLTIEHSPGRTAPIARVLYGGREVLMIAPDGLQVGQSVTVGAYNIDRGNTLPLGSIPEGTLVYNVESSPGDGGKFVRAAGTTAIVVSQADRTVLQLPSGQFRTFDPKCRATIGVVAGAGRGDKPFAKAGKKVLGYRSFSKPPLWVRGVAMNPVDHPHGGGAHQHVGRPSTVSWHASPGRKVGRLSPKPKRIKERDRRR</sequence>
<dbReference type="InterPro" id="IPR022669">
    <property type="entry name" value="Ribosomal_uL2_C"/>
</dbReference>
<feature type="region of interest" description="Disordered" evidence="5">
    <location>
        <begin position="195"/>
        <end position="237"/>
    </location>
</feature>
<accession>A0A0H4T6N5</accession>
<evidence type="ECO:0000256" key="5">
    <source>
        <dbReference type="SAM" id="MobiDB-lite"/>
    </source>
</evidence>
<dbReference type="Pfam" id="PF03947">
    <property type="entry name" value="Ribosomal_L2_C"/>
    <property type="match status" value="1"/>
</dbReference>
<dbReference type="SUPFAM" id="SSF50104">
    <property type="entry name" value="Translation proteins SH3-like domain"/>
    <property type="match status" value="1"/>
</dbReference>
<dbReference type="AlphaFoldDB" id="A0A0H4T6N5"/>
<dbReference type="InterPro" id="IPR014726">
    <property type="entry name" value="Ribosomal_uL2_dom3"/>
</dbReference>